<evidence type="ECO:0000256" key="2">
    <source>
        <dbReference type="ARBA" id="ARBA00023002"/>
    </source>
</evidence>
<dbReference type="PANTHER" id="PTHR43673:SF10">
    <property type="entry name" value="NADH DEHYDROGENASE_NAD(P)H NITROREDUCTASE XCC3605-RELATED"/>
    <property type="match status" value="1"/>
</dbReference>
<dbReference type="Gene3D" id="3.40.109.10">
    <property type="entry name" value="NADH Oxidase"/>
    <property type="match status" value="2"/>
</dbReference>
<evidence type="ECO:0000256" key="1">
    <source>
        <dbReference type="ARBA" id="ARBA00007118"/>
    </source>
</evidence>
<evidence type="ECO:0000259" key="3">
    <source>
        <dbReference type="Pfam" id="PF00881"/>
    </source>
</evidence>
<evidence type="ECO:0000313" key="4">
    <source>
        <dbReference type="EMBL" id="TCO06904.1"/>
    </source>
</evidence>
<name>A0A4V2RW56_9BACT</name>
<reference evidence="4 5" key="1">
    <citation type="submission" date="2019-03" db="EMBL/GenBank/DDBJ databases">
        <title>Genomic Encyclopedia of Type Strains, Phase IV (KMG-IV): sequencing the most valuable type-strain genomes for metagenomic binning, comparative biology and taxonomic classification.</title>
        <authorList>
            <person name="Goeker M."/>
        </authorList>
    </citation>
    <scope>NUCLEOTIDE SEQUENCE [LARGE SCALE GENOMIC DNA]</scope>
    <source>
        <strain evidence="4 5">DSM 24179</strain>
    </source>
</reference>
<organism evidence="4 5">
    <name type="scientific">Natronoflexus pectinivorans</name>
    <dbReference type="NCBI Taxonomy" id="682526"/>
    <lineage>
        <taxon>Bacteria</taxon>
        <taxon>Pseudomonadati</taxon>
        <taxon>Bacteroidota</taxon>
        <taxon>Bacteroidia</taxon>
        <taxon>Marinilabiliales</taxon>
        <taxon>Marinilabiliaceae</taxon>
        <taxon>Natronoflexus</taxon>
    </lineage>
</organism>
<dbReference type="EMBL" id="SLWK01000011">
    <property type="protein sequence ID" value="TCO06904.1"/>
    <property type="molecule type" value="Genomic_DNA"/>
</dbReference>
<dbReference type="Proteomes" id="UP000295221">
    <property type="component" value="Unassembled WGS sequence"/>
</dbReference>
<accession>A0A4V2RW56</accession>
<sequence length="349" mass="40900">MSIRSIIRNLIPKSILVVHRKRFQKKIERKNQKQRFDLYNDYYQFDLQRNLLYSNYQYTNDTEEKLVTQIIIVYHTIEKGLTMGNTRLGFGEEKMERLLDLCITYLDKFNNKHNMFCEAIGVINNYNQLHLAANYKLNNQLQEKINQVLNQVESSNYTADQLNFTSETYFQHKNASFDLFSKSRHSLRDFKDNGTVELEILEKAVELAQKAPSTCNRQSTRVHIINNKDLIEKTLNLQTGNRGFGDRSSKLIILTSDLQCWESPTLRHGPYFDGGIFTMNLLYALHFYKIGACALNWFATIENDSQLRKFINLPDNEIILVIIGCGEVKEQFKIAKSRRRDIKSIFKVH</sequence>
<comment type="similarity">
    <text evidence="1">Belongs to the nitroreductase family.</text>
</comment>
<dbReference type="AlphaFoldDB" id="A0A4V2RW56"/>
<dbReference type="PANTHER" id="PTHR43673">
    <property type="entry name" value="NAD(P)H NITROREDUCTASE YDGI-RELATED"/>
    <property type="match status" value="1"/>
</dbReference>
<evidence type="ECO:0000313" key="5">
    <source>
        <dbReference type="Proteomes" id="UP000295221"/>
    </source>
</evidence>
<proteinExistence type="inferred from homology"/>
<dbReference type="OrthoDB" id="9809288at2"/>
<gene>
    <name evidence="4" type="ORF">EV194_11120</name>
</gene>
<dbReference type="SUPFAM" id="SSF55469">
    <property type="entry name" value="FMN-dependent nitroreductase-like"/>
    <property type="match status" value="1"/>
</dbReference>
<dbReference type="Pfam" id="PF00881">
    <property type="entry name" value="Nitroreductase"/>
    <property type="match status" value="1"/>
</dbReference>
<feature type="domain" description="Nitroreductase" evidence="3">
    <location>
        <begin position="182"/>
        <end position="236"/>
    </location>
</feature>
<keyword evidence="2" id="KW-0560">Oxidoreductase</keyword>
<protein>
    <submittedName>
        <fullName evidence="4">Nitroreductase</fullName>
    </submittedName>
</protein>
<dbReference type="InterPro" id="IPR000415">
    <property type="entry name" value="Nitroreductase-like"/>
</dbReference>
<keyword evidence="5" id="KW-1185">Reference proteome</keyword>
<comment type="caution">
    <text evidence="4">The sequence shown here is derived from an EMBL/GenBank/DDBJ whole genome shotgun (WGS) entry which is preliminary data.</text>
</comment>
<dbReference type="GO" id="GO:0016491">
    <property type="term" value="F:oxidoreductase activity"/>
    <property type="evidence" value="ECO:0007669"/>
    <property type="project" value="UniProtKB-KW"/>
</dbReference>
<dbReference type="InterPro" id="IPR029479">
    <property type="entry name" value="Nitroreductase"/>
</dbReference>